<gene>
    <name evidence="2" type="ORF">E3O46_05630</name>
</gene>
<proteinExistence type="predicted"/>
<dbReference type="SUPFAM" id="SSF53756">
    <property type="entry name" value="UDP-Glycosyltransferase/glycogen phosphorylase"/>
    <property type="match status" value="1"/>
</dbReference>
<organism evidence="2 3">
    <name type="scientific">Cryobacterium glucosi</name>
    <dbReference type="NCBI Taxonomy" id="1259175"/>
    <lineage>
        <taxon>Bacteria</taxon>
        <taxon>Bacillati</taxon>
        <taxon>Actinomycetota</taxon>
        <taxon>Actinomycetes</taxon>
        <taxon>Micrococcales</taxon>
        <taxon>Microbacteriaceae</taxon>
        <taxon>Cryobacterium</taxon>
    </lineage>
</organism>
<dbReference type="Pfam" id="PF13692">
    <property type="entry name" value="Glyco_trans_1_4"/>
    <property type="match status" value="1"/>
</dbReference>
<keyword evidence="3" id="KW-1185">Reference proteome</keyword>
<dbReference type="EMBL" id="SOFS01000015">
    <property type="protein sequence ID" value="TFC21697.1"/>
    <property type="molecule type" value="Genomic_DNA"/>
</dbReference>
<accession>A0ABY2IPL2</accession>
<comment type="caution">
    <text evidence="2">The sequence shown here is derived from an EMBL/GenBank/DDBJ whole genome shotgun (WGS) entry which is preliminary data.</text>
</comment>
<dbReference type="InterPro" id="IPR050194">
    <property type="entry name" value="Glycosyltransferase_grp1"/>
</dbReference>
<dbReference type="SUPFAM" id="SSF48371">
    <property type="entry name" value="ARM repeat"/>
    <property type="match status" value="1"/>
</dbReference>
<evidence type="ECO:0000256" key="1">
    <source>
        <dbReference type="ARBA" id="ARBA00021292"/>
    </source>
</evidence>
<evidence type="ECO:0000313" key="3">
    <source>
        <dbReference type="Proteomes" id="UP000297604"/>
    </source>
</evidence>
<dbReference type="PANTHER" id="PTHR45947:SF3">
    <property type="entry name" value="SULFOQUINOVOSYL TRANSFERASE SQD2"/>
    <property type="match status" value="1"/>
</dbReference>
<dbReference type="Proteomes" id="UP000297604">
    <property type="component" value="Unassembled WGS sequence"/>
</dbReference>
<dbReference type="RefSeq" id="WP_134561268.1">
    <property type="nucleotide sequence ID" value="NZ_SOFS01000015.1"/>
</dbReference>
<dbReference type="Gene3D" id="1.25.10.10">
    <property type="entry name" value="Leucine-rich Repeat Variant"/>
    <property type="match status" value="1"/>
</dbReference>
<evidence type="ECO:0000313" key="2">
    <source>
        <dbReference type="EMBL" id="TFC21697.1"/>
    </source>
</evidence>
<dbReference type="InterPro" id="IPR016024">
    <property type="entry name" value="ARM-type_fold"/>
</dbReference>
<dbReference type="InterPro" id="IPR011989">
    <property type="entry name" value="ARM-like"/>
</dbReference>
<name>A0ABY2IPL2_9MICO</name>
<protein>
    <recommendedName>
        <fullName evidence="1">D-inositol 3-phosphate glycosyltransferase</fullName>
    </recommendedName>
</protein>
<dbReference type="PANTHER" id="PTHR45947">
    <property type="entry name" value="SULFOQUINOVOSYL TRANSFERASE SQD2"/>
    <property type="match status" value="1"/>
</dbReference>
<reference evidence="2 3" key="1">
    <citation type="submission" date="2019-03" db="EMBL/GenBank/DDBJ databases">
        <title>Genomics of glacier-inhabiting Cryobacterium strains.</title>
        <authorList>
            <person name="Liu Q."/>
            <person name="Xin Y.-H."/>
        </authorList>
    </citation>
    <scope>NUCLEOTIDE SEQUENCE [LARGE SCALE GENOMIC DNA]</scope>
    <source>
        <strain evidence="2 3">MDB1-5</strain>
    </source>
</reference>
<sequence>MGTQSTLDSLRSADSILATIMAADDLTVAASRDGGTRAVRLLAEAAVDPADQVTAIAAVHALAQVFDETADEVLVSLLGHEQLFLREHAAWAFGARLPRFDAVAPLLGMVIDGGFAGMIAQRTLEQWSAAVAAPVALAVEGALLGVTEPGARARLVETIGQISGRIPERMLFRVAVDPAEATEVRAAAIAAIGDRGLADAGPGSLSGAGAGIGTGIGTGIGSNDTGLRIVTGLAAGSGVLAEVARLAVIDLTVPRYPRAPWSSGTTVAQLFLHADIDGALTRVGSGDNGGIATLLVRLGDALVSGQSGSGAGTGTGDVGRVLTLSRGGFASALDCLPEVASTLSGHAFATVPFLGEPVASADAWSRRIATQRGIRRVLRAAGPVDAIHLRMADVGTLAASTVARELDIPVVFTVAPDPHSLIRSLESAGALTRATFGTADAADHFWFRVRLVQRLAADAAHTVLFPRPDLERDLRELVGIDVTQHPERHSIVAEGIDIGVIEASLVDAGASEGTPVAEVVAAAYAEPDLAAPPSSVVPAQMSVEGALALGQLDELLATLPLERRALPLAITVGRLHRVKGMATLVETWAADPALQSACNLLIVGGDLTDPTPDEAGQLDRIHAVVPRGDAASAGLLLAGHRSNDTVARWLAATRLGRTGLAAANGVYVCASMKEEFGIALLEAMAAGLTVVAPNGGGPATYVEQGVTGFLVDTGKPAGLATGVREALDLAAGPFGPEFAERAMAMVSGSFTIQAMAATLSGVYRDVAEAHERLRADAGNGYGRGLASNWTLSAS</sequence>
<dbReference type="Gene3D" id="3.40.50.2000">
    <property type="entry name" value="Glycogen Phosphorylase B"/>
    <property type="match status" value="2"/>
</dbReference>